<accession>A0A848G126</accession>
<gene>
    <name evidence="1" type="ORF">HHL15_04275</name>
</gene>
<dbReference type="Proteomes" id="UP000580043">
    <property type="component" value="Unassembled WGS sequence"/>
</dbReference>
<dbReference type="EMBL" id="JABBGA010000002">
    <property type="protein sequence ID" value="NML24942.1"/>
    <property type="molecule type" value="Genomic_DNA"/>
</dbReference>
<dbReference type="PANTHER" id="PTHR42815">
    <property type="entry name" value="FAD-BINDING, PUTATIVE (AFU_ORTHOLOGUE AFUA_6G07600)-RELATED"/>
    <property type="match status" value="1"/>
</dbReference>
<dbReference type="RefSeq" id="WP_169144579.1">
    <property type="nucleotide sequence ID" value="NZ_JABBGA010000002.1"/>
</dbReference>
<evidence type="ECO:0000313" key="2">
    <source>
        <dbReference type="Proteomes" id="UP000580043"/>
    </source>
</evidence>
<dbReference type="SUPFAM" id="SSF50475">
    <property type="entry name" value="FMN-binding split barrel"/>
    <property type="match status" value="1"/>
</dbReference>
<organism evidence="1 2">
    <name type="scientific">Zoogloea dura</name>
    <dbReference type="NCBI Taxonomy" id="2728840"/>
    <lineage>
        <taxon>Bacteria</taxon>
        <taxon>Pseudomonadati</taxon>
        <taxon>Pseudomonadota</taxon>
        <taxon>Betaproteobacteria</taxon>
        <taxon>Rhodocyclales</taxon>
        <taxon>Zoogloeaceae</taxon>
        <taxon>Zoogloea</taxon>
    </lineage>
</organism>
<protein>
    <submittedName>
        <fullName evidence="1">Flavin-nucleotide-binding protein</fullName>
    </submittedName>
</protein>
<sequence>MAAVFHAGETRLQAVAGSRDRLAEVGPRVIRKEMPEQHRDFFAGLPFIVAAGVEADGQPRATLLAGPPGFISAPDGSQLCIAATPEPGAPLADLLVPGARIGLLGIEAHTRRRNRANGRVLAGPAGNLVVAIEQSFGNCPKYIQPRLAVFDPAPRQVQPAHLHDSLSEAERGWIQAVDTFFIASAHPSDDGDPAHGVDVSHRGGPPGFIRVEGDALLIDDFAGNNYFNTLGNLLLNPQAALLFPDFAGGGLLSLAVRAEILPGPPRQLRLRVHQVRHQAAALALRWLAPEG</sequence>
<name>A0A848G126_9RHOO</name>
<reference evidence="1 2" key="1">
    <citation type="submission" date="2020-04" db="EMBL/GenBank/DDBJ databases">
        <title>Zoogloea sp. G-4-1-14 isolated from soil.</title>
        <authorList>
            <person name="Dahal R.H."/>
        </authorList>
    </citation>
    <scope>NUCLEOTIDE SEQUENCE [LARGE SCALE GENOMIC DNA]</scope>
    <source>
        <strain evidence="1 2">G-4-1-14</strain>
    </source>
</reference>
<dbReference type="AlphaFoldDB" id="A0A848G126"/>
<keyword evidence="2" id="KW-1185">Reference proteome</keyword>
<evidence type="ECO:0000313" key="1">
    <source>
        <dbReference type="EMBL" id="NML24942.1"/>
    </source>
</evidence>
<dbReference type="Gene3D" id="2.30.110.10">
    <property type="entry name" value="Electron Transport, Fmn-binding Protein, Chain A"/>
    <property type="match status" value="1"/>
</dbReference>
<dbReference type="InterPro" id="IPR012349">
    <property type="entry name" value="Split_barrel_FMN-bd"/>
</dbReference>
<proteinExistence type="predicted"/>
<dbReference type="PANTHER" id="PTHR42815:SF2">
    <property type="entry name" value="FAD-BINDING, PUTATIVE (AFU_ORTHOLOGUE AFUA_6G07600)-RELATED"/>
    <property type="match status" value="1"/>
</dbReference>
<comment type="caution">
    <text evidence="1">The sequence shown here is derived from an EMBL/GenBank/DDBJ whole genome shotgun (WGS) entry which is preliminary data.</text>
</comment>